<protein>
    <submittedName>
        <fullName evidence="3">Uncharacterized protein</fullName>
    </submittedName>
</protein>
<gene>
    <name evidence="3" type="ORF">GGR38_001962</name>
</gene>
<sequence length="175" mass="19155">MNLTRDRMHTIGWGMTLVICLALTLALTFRVNAVKSQVRLAERQITQLKQEKLFLETEFETRASQQQLKAFNDVDFGYSAPTVGQYLESERQLAALGKPRSPDAPDPIRVASADAVNASVRTMMAVEAKPSSPFAALGMGAKPEPAAKKAKKSEDISEHLARFSGRAGQNAGHRE</sequence>
<organism evidence="3 4">
    <name type="scientific">Novosphingobium sediminicola</name>
    <dbReference type="NCBI Taxonomy" id="563162"/>
    <lineage>
        <taxon>Bacteria</taxon>
        <taxon>Pseudomonadati</taxon>
        <taxon>Pseudomonadota</taxon>
        <taxon>Alphaproteobacteria</taxon>
        <taxon>Sphingomonadales</taxon>
        <taxon>Sphingomonadaceae</taxon>
        <taxon>Novosphingobium</taxon>
    </lineage>
</organism>
<keyword evidence="4" id="KW-1185">Reference proteome</keyword>
<dbReference type="EMBL" id="JACIDX010000006">
    <property type="protein sequence ID" value="MBB3955013.1"/>
    <property type="molecule type" value="Genomic_DNA"/>
</dbReference>
<comment type="caution">
    <text evidence="3">The sequence shown here is derived from an EMBL/GenBank/DDBJ whole genome shotgun (WGS) entry which is preliminary data.</text>
</comment>
<feature type="region of interest" description="Disordered" evidence="2">
    <location>
        <begin position="134"/>
        <end position="175"/>
    </location>
</feature>
<evidence type="ECO:0000313" key="3">
    <source>
        <dbReference type="EMBL" id="MBB3955013.1"/>
    </source>
</evidence>
<reference evidence="3 4" key="1">
    <citation type="submission" date="2020-08" db="EMBL/GenBank/DDBJ databases">
        <title>Genomic Encyclopedia of Type Strains, Phase IV (KMG-IV): sequencing the most valuable type-strain genomes for metagenomic binning, comparative biology and taxonomic classification.</title>
        <authorList>
            <person name="Goeker M."/>
        </authorList>
    </citation>
    <scope>NUCLEOTIDE SEQUENCE [LARGE SCALE GENOMIC DNA]</scope>
    <source>
        <strain evidence="3 4">DSM 27057</strain>
    </source>
</reference>
<feature type="coiled-coil region" evidence="1">
    <location>
        <begin position="31"/>
        <end position="58"/>
    </location>
</feature>
<name>A0A7W6CIH8_9SPHN</name>
<dbReference type="AlphaFoldDB" id="A0A7W6CIH8"/>
<feature type="compositionally biased region" description="Basic and acidic residues" evidence="2">
    <location>
        <begin position="152"/>
        <end position="161"/>
    </location>
</feature>
<evidence type="ECO:0000313" key="4">
    <source>
        <dbReference type="Proteomes" id="UP000548867"/>
    </source>
</evidence>
<accession>A0A7W6CIH8</accession>
<evidence type="ECO:0000256" key="2">
    <source>
        <dbReference type="SAM" id="MobiDB-lite"/>
    </source>
</evidence>
<dbReference type="RefSeq" id="WP_183624950.1">
    <property type="nucleotide sequence ID" value="NZ_JACIDX010000006.1"/>
</dbReference>
<dbReference type="Proteomes" id="UP000548867">
    <property type="component" value="Unassembled WGS sequence"/>
</dbReference>
<keyword evidence="1" id="KW-0175">Coiled coil</keyword>
<proteinExistence type="predicted"/>
<evidence type="ECO:0000256" key="1">
    <source>
        <dbReference type="SAM" id="Coils"/>
    </source>
</evidence>